<keyword evidence="2" id="KW-1185">Reference proteome</keyword>
<reference evidence="1 2" key="1">
    <citation type="submission" date="2023-02" db="EMBL/GenBank/DDBJ databases">
        <title>LHISI_Scaffold_Assembly.</title>
        <authorList>
            <person name="Stuart O.P."/>
            <person name="Cleave R."/>
            <person name="Magrath M.J.L."/>
            <person name="Mikheyev A.S."/>
        </authorList>
    </citation>
    <scope>NUCLEOTIDE SEQUENCE [LARGE SCALE GENOMIC DNA]</scope>
    <source>
        <strain evidence="1">Daus_M_001</strain>
        <tissue evidence="1">Leg muscle</tissue>
    </source>
</reference>
<organism evidence="1 2">
    <name type="scientific">Dryococelus australis</name>
    <dbReference type="NCBI Taxonomy" id="614101"/>
    <lineage>
        <taxon>Eukaryota</taxon>
        <taxon>Metazoa</taxon>
        <taxon>Ecdysozoa</taxon>
        <taxon>Arthropoda</taxon>
        <taxon>Hexapoda</taxon>
        <taxon>Insecta</taxon>
        <taxon>Pterygota</taxon>
        <taxon>Neoptera</taxon>
        <taxon>Polyneoptera</taxon>
        <taxon>Phasmatodea</taxon>
        <taxon>Verophasmatodea</taxon>
        <taxon>Anareolatae</taxon>
        <taxon>Phasmatidae</taxon>
        <taxon>Eurycanthinae</taxon>
        <taxon>Dryococelus</taxon>
    </lineage>
</organism>
<accession>A0ABQ9GWE5</accession>
<proteinExistence type="predicted"/>
<evidence type="ECO:0000313" key="1">
    <source>
        <dbReference type="EMBL" id="KAJ8876345.1"/>
    </source>
</evidence>
<comment type="caution">
    <text evidence="1">The sequence shown here is derived from an EMBL/GenBank/DDBJ whole genome shotgun (WGS) entry which is preliminary data.</text>
</comment>
<dbReference type="Proteomes" id="UP001159363">
    <property type="component" value="Chromosome 7"/>
</dbReference>
<gene>
    <name evidence="1" type="ORF">PR048_020790</name>
</gene>
<evidence type="ECO:0000313" key="2">
    <source>
        <dbReference type="Proteomes" id="UP001159363"/>
    </source>
</evidence>
<protein>
    <submittedName>
        <fullName evidence="1">Uncharacterized protein</fullName>
    </submittedName>
</protein>
<name>A0ABQ9GWE5_9NEOP</name>
<dbReference type="EMBL" id="JARBHB010000008">
    <property type="protein sequence ID" value="KAJ8876345.1"/>
    <property type="molecule type" value="Genomic_DNA"/>
</dbReference>
<sequence length="91" mass="10331">MSASPPKNSLLVSQTTKKIQTRRQVKQMVQLDNLLYHPAQWYMQLKKKLKTIFFVQRIGYSAANVNNGSTKIAQATKGVETLNMLRADAYS</sequence>